<name>A0A9W9WEX1_9EURO</name>
<accession>A0A9W9WEX1</accession>
<proteinExistence type="predicted"/>
<reference evidence="1" key="2">
    <citation type="journal article" date="2023" name="IMA Fungus">
        <title>Comparative genomic study of the Penicillium genus elucidates a diverse pangenome and 15 lateral gene transfer events.</title>
        <authorList>
            <person name="Petersen C."/>
            <person name="Sorensen T."/>
            <person name="Nielsen M.R."/>
            <person name="Sondergaard T.E."/>
            <person name="Sorensen J.L."/>
            <person name="Fitzpatrick D.A."/>
            <person name="Frisvad J.C."/>
            <person name="Nielsen K.L."/>
        </authorList>
    </citation>
    <scope>NUCLEOTIDE SEQUENCE</scope>
    <source>
        <strain evidence="1">IBT 17660</strain>
    </source>
</reference>
<comment type="caution">
    <text evidence="1">The sequence shown here is derived from an EMBL/GenBank/DDBJ whole genome shotgun (WGS) entry which is preliminary data.</text>
</comment>
<evidence type="ECO:0000313" key="1">
    <source>
        <dbReference type="EMBL" id="KAJ5456787.1"/>
    </source>
</evidence>
<gene>
    <name evidence="1" type="ORF">N7530_012061</name>
</gene>
<dbReference type="OrthoDB" id="4363545at2759"/>
<evidence type="ECO:0000313" key="2">
    <source>
        <dbReference type="Proteomes" id="UP001147760"/>
    </source>
</evidence>
<dbReference type="AlphaFoldDB" id="A0A9W9WEX1"/>
<organism evidence="1 2">
    <name type="scientific">Penicillium desertorum</name>
    <dbReference type="NCBI Taxonomy" id="1303715"/>
    <lineage>
        <taxon>Eukaryota</taxon>
        <taxon>Fungi</taxon>
        <taxon>Dikarya</taxon>
        <taxon>Ascomycota</taxon>
        <taxon>Pezizomycotina</taxon>
        <taxon>Eurotiomycetes</taxon>
        <taxon>Eurotiomycetidae</taxon>
        <taxon>Eurotiales</taxon>
        <taxon>Aspergillaceae</taxon>
        <taxon>Penicillium</taxon>
    </lineage>
</organism>
<keyword evidence="2" id="KW-1185">Reference proteome</keyword>
<sequence>MDRYDKKRMWQNIGPVMHKDAKYDLVPDYSLLYGNEEDPAVSAVCDGQWWVFLKINNDSEWSEHIYYSPRQLSGGGGFTYAHVPCCYDHVSQSGLG</sequence>
<protein>
    <submittedName>
        <fullName evidence="1">Uncharacterized protein</fullName>
    </submittedName>
</protein>
<dbReference type="EMBL" id="JAPWDO010000009">
    <property type="protein sequence ID" value="KAJ5456787.1"/>
    <property type="molecule type" value="Genomic_DNA"/>
</dbReference>
<dbReference type="Proteomes" id="UP001147760">
    <property type="component" value="Unassembled WGS sequence"/>
</dbReference>
<reference evidence="1" key="1">
    <citation type="submission" date="2022-12" db="EMBL/GenBank/DDBJ databases">
        <authorList>
            <person name="Petersen C."/>
        </authorList>
    </citation>
    <scope>NUCLEOTIDE SEQUENCE</scope>
    <source>
        <strain evidence="1">IBT 17660</strain>
    </source>
</reference>